<dbReference type="GO" id="GO:0016301">
    <property type="term" value="F:kinase activity"/>
    <property type="evidence" value="ECO:0007669"/>
    <property type="project" value="UniProtKB-KW"/>
</dbReference>
<reference evidence="2 3" key="1">
    <citation type="journal article" date="2010" name="Proc. Natl. Acad. Sci. U.S.A.">
        <title>Insights into evolution of multicellular fungi from the assembled chromosomes of the mushroom Coprinopsis cinerea (Coprinus cinereus).</title>
        <authorList>
            <person name="Stajich J.E."/>
            <person name="Wilke S.K."/>
            <person name="Ahren D."/>
            <person name="Au C.H."/>
            <person name="Birren B.W."/>
            <person name="Borodovsky M."/>
            <person name="Burns C."/>
            <person name="Canback B."/>
            <person name="Casselton L.A."/>
            <person name="Cheng C.K."/>
            <person name="Deng J."/>
            <person name="Dietrich F.S."/>
            <person name="Fargo D.C."/>
            <person name="Farman M.L."/>
            <person name="Gathman A.C."/>
            <person name="Goldberg J."/>
            <person name="Guigo R."/>
            <person name="Hoegger P.J."/>
            <person name="Hooker J.B."/>
            <person name="Huggins A."/>
            <person name="James T.Y."/>
            <person name="Kamada T."/>
            <person name="Kilaru S."/>
            <person name="Kodira C."/>
            <person name="Kues U."/>
            <person name="Kupfer D."/>
            <person name="Kwan H.S."/>
            <person name="Lomsadze A."/>
            <person name="Li W."/>
            <person name="Lilly W.W."/>
            <person name="Ma L.J."/>
            <person name="Mackey A.J."/>
            <person name="Manning G."/>
            <person name="Martin F."/>
            <person name="Muraguchi H."/>
            <person name="Natvig D.O."/>
            <person name="Palmerini H."/>
            <person name="Ramesh M.A."/>
            <person name="Rehmeyer C.J."/>
            <person name="Roe B.A."/>
            <person name="Shenoy N."/>
            <person name="Stanke M."/>
            <person name="Ter-Hovhannisyan V."/>
            <person name="Tunlid A."/>
            <person name="Velagapudi R."/>
            <person name="Vision T.J."/>
            <person name="Zeng Q."/>
            <person name="Zolan M.E."/>
            <person name="Pukkila P.J."/>
        </authorList>
    </citation>
    <scope>NUCLEOTIDE SEQUENCE [LARGE SCALE GENOMIC DNA]</scope>
    <source>
        <strain evidence="3">Okayama-7 / 130 / ATCC MYA-4618 / FGSC 9003</strain>
    </source>
</reference>
<dbReference type="EMBL" id="AACS02000012">
    <property type="protein sequence ID" value="EAU86940.2"/>
    <property type="molecule type" value="Genomic_DNA"/>
</dbReference>
<dbReference type="OMA" id="QRACTNE"/>
<feature type="compositionally biased region" description="Polar residues" evidence="1">
    <location>
        <begin position="365"/>
        <end position="380"/>
    </location>
</feature>
<keyword evidence="2" id="KW-0808">Transferase</keyword>
<accession>A8NM95</accession>
<dbReference type="Gene3D" id="3.30.200.20">
    <property type="entry name" value="Phosphorylase Kinase, domain 1"/>
    <property type="match status" value="1"/>
</dbReference>
<dbReference type="HOGENOM" id="CLU_054404_0_0_1"/>
<keyword evidence="3" id="KW-1185">Reference proteome</keyword>
<evidence type="ECO:0000256" key="1">
    <source>
        <dbReference type="SAM" id="MobiDB-lite"/>
    </source>
</evidence>
<dbReference type="SUPFAM" id="SSF56112">
    <property type="entry name" value="Protein kinase-like (PK-like)"/>
    <property type="match status" value="1"/>
</dbReference>
<dbReference type="AlphaFoldDB" id="A8NM95"/>
<comment type="caution">
    <text evidence="2">The sequence shown here is derived from an EMBL/GenBank/DDBJ whole genome shotgun (WGS) entry which is preliminary data.</text>
</comment>
<sequence>MKLVQCDTLWATLRWSLHAWWHGYSVPTELSSWARYEEDYEVLKAAGERWALLRPFFASWGYHLYEYERLPLTYPPKSLKCPDIVDESYPYARCRFTKDEHYVFTYVHTGRIWAARDNFGRDVIIKLVSSRNEEQEELKVWKRLSAPEVREDPRSNRTLRVLDFITYDGLVFVVTPRWGMPFVGLSFPSVEHIFDMLEQFYDGLAFLHDNRIAHRDIDPGNMVMNALFDYFDETRDSVEIRDPSRVLYAHIDFEASALFAMDTDIDNVTMERASRLSTLWSGLAEGQRSNPFRDDVYVLTWVLQDWSRHIESIVPEIGSFYDGILKDYSRTPRAEAALHQLREIRSKLTAEQLRQEPPGYMWSKDASSFRESSQGLTLER</sequence>
<dbReference type="InParanoid" id="A8NM95"/>
<dbReference type="Proteomes" id="UP000001861">
    <property type="component" value="Unassembled WGS sequence"/>
</dbReference>
<dbReference type="GeneID" id="6011389"/>
<dbReference type="RefSeq" id="XP_001834870.2">
    <property type="nucleotide sequence ID" value="XM_001834818.2"/>
</dbReference>
<protein>
    <submittedName>
        <fullName evidence="2">Other/AgaK1 protein kinase</fullName>
    </submittedName>
</protein>
<dbReference type="InterPro" id="IPR011009">
    <property type="entry name" value="Kinase-like_dom_sf"/>
</dbReference>
<feature type="region of interest" description="Disordered" evidence="1">
    <location>
        <begin position="359"/>
        <end position="380"/>
    </location>
</feature>
<organism evidence="2 3">
    <name type="scientific">Coprinopsis cinerea (strain Okayama-7 / 130 / ATCC MYA-4618 / FGSC 9003)</name>
    <name type="common">Inky cap fungus</name>
    <name type="synonym">Hormographiella aspergillata</name>
    <dbReference type="NCBI Taxonomy" id="240176"/>
    <lineage>
        <taxon>Eukaryota</taxon>
        <taxon>Fungi</taxon>
        <taxon>Dikarya</taxon>
        <taxon>Basidiomycota</taxon>
        <taxon>Agaricomycotina</taxon>
        <taxon>Agaricomycetes</taxon>
        <taxon>Agaricomycetidae</taxon>
        <taxon>Agaricales</taxon>
        <taxon>Agaricineae</taxon>
        <taxon>Psathyrellaceae</taxon>
        <taxon>Coprinopsis</taxon>
    </lineage>
</organism>
<gene>
    <name evidence="2" type="ORF">CC1G_09797</name>
</gene>
<evidence type="ECO:0000313" key="3">
    <source>
        <dbReference type="Proteomes" id="UP000001861"/>
    </source>
</evidence>
<proteinExistence type="predicted"/>
<dbReference type="KEGG" id="cci:CC1G_09797"/>
<dbReference type="OrthoDB" id="3224178at2759"/>
<keyword evidence="2" id="KW-0418">Kinase</keyword>
<name>A8NM95_COPC7</name>
<dbReference type="eggNOG" id="ENOG502STXN">
    <property type="taxonomic scope" value="Eukaryota"/>
</dbReference>
<evidence type="ECO:0000313" key="2">
    <source>
        <dbReference type="EMBL" id="EAU86940.2"/>
    </source>
</evidence>
<dbReference type="Gene3D" id="1.10.510.10">
    <property type="entry name" value="Transferase(Phosphotransferase) domain 1"/>
    <property type="match status" value="1"/>
</dbReference>
<dbReference type="VEuPathDB" id="FungiDB:CC1G_09797"/>